<dbReference type="RefSeq" id="WP_184916467.1">
    <property type="nucleotide sequence ID" value="NZ_JACHMO010000001.1"/>
</dbReference>
<dbReference type="EMBL" id="JACHMO010000001">
    <property type="protein sequence ID" value="MBB5801095.1"/>
    <property type="molecule type" value="Genomic_DNA"/>
</dbReference>
<evidence type="ECO:0000313" key="1">
    <source>
        <dbReference type="EMBL" id="MBB5801095.1"/>
    </source>
</evidence>
<comment type="caution">
    <text evidence="1">The sequence shown here is derived from an EMBL/GenBank/DDBJ whole genome shotgun (WGS) entry which is preliminary data.</text>
</comment>
<accession>A0A7W9HF57</accession>
<gene>
    <name evidence="1" type="ORF">F4560_000863</name>
</gene>
<keyword evidence="2" id="KW-1185">Reference proteome</keyword>
<proteinExistence type="predicted"/>
<dbReference type="Proteomes" id="UP000552097">
    <property type="component" value="Unassembled WGS sequence"/>
</dbReference>
<dbReference type="AlphaFoldDB" id="A0A7W9HF57"/>
<sequence>MKRVLRRSATAHPPKWVDCGRRYQPSHRERQALDDRAVVLPGGLDRPLDHQTLDEQVDSGLAAAHVAYQASVSSRGPCVLGREQLAWPYRTVHR</sequence>
<organism evidence="1 2">
    <name type="scientific">Saccharothrix ecbatanensis</name>
    <dbReference type="NCBI Taxonomy" id="1105145"/>
    <lineage>
        <taxon>Bacteria</taxon>
        <taxon>Bacillati</taxon>
        <taxon>Actinomycetota</taxon>
        <taxon>Actinomycetes</taxon>
        <taxon>Pseudonocardiales</taxon>
        <taxon>Pseudonocardiaceae</taxon>
        <taxon>Saccharothrix</taxon>
    </lineage>
</organism>
<protein>
    <submittedName>
        <fullName evidence="1">Uncharacterized protein</fullName>
    </submittedName>
</protein>
<reference evidence="1 2" key="1">
    <citation type="submission" date="2020-08" db="EMBL/GenBank/DDBJ databases">
        <title>Sequencing the genomes of 1000 actinobacteria strains.</title>
        <authorList>
            <person name="Klenk H.-P."/>
        </authorList>
    </citation>
    <scope>NUCLEOTIDE SEQUENCE [LARGE SCALE GENOMIC DNA]</scope>
    <source>
        <strain evidence="1 2">DSM 45486</strain>
    </source>
</reference>
<name>A0A7W9HF57_9PSEU</name>
<evidence type="ECO:0000313" key="2">
    <source>
        <dbReference type="Proteomes" id="UP000552097"/>
    </source>
</evidence>